<dbReference type="Pfam" id="PF13432">
    <property type="entry name" value="TPR_16"/>
    <property type="match status" value="1"/>
</dbReference>
<sequence length="581" mass="67072">MNKWYQRTVIWFFSLLIAALMGPESVLAQEKLSRKERKTQKKEMMADRLFIEGQKHLMLEEYEKAYFYFTKALEFDEEESAIYFKLSEMMVRANQPEKALDYGQQALALDPDNKYYHLQLAEIYNEQNESRKAAEILEKLMEQDGNYQQYILDLASLYLTLHEFDKALDALNKAEDYFGVVEQLTAQKQRIYLRKNNLEMAITEGEKLIDAHPGNARYVLALVEILFNNNRNEQALELVLESMAAYPNQPELKMAAHSLYQEQGNVKESRKFLLEGISHPDLDPSAKARAFSGILAQLQNSARDQWLDTLASHMEPLHPRDPEVLAALGNWKLQQRETEAAVSYFKRSLQEAPDNAELYQKLVPLMFEVQEPFDAIADVARAATESAPESAELWFYLGTAHLGNKENEAAKTALSKALSLNGGANRQLSLMANAQLGDALHALGEKEAAFEAYEKVLAENKNYEHILNNYAYFLSLEKKELEKAYEMSFKLVNRFPENATYLDTHAWVLFQQGRYEEAKAYMKRALDHQKDPSGVMFEHYGDILYKLGEKEQALTYWIKAEEMEDTSEFLTLKIQNKTYYE</sequence>
<gene>
    <name evidence="2" type="ORF">SAMN05192553_105227</name>
</gene>
<dbReference type="RefSeq" id="WP_092176681.1">
    <property type="nucleotide sequence ID" value="NZ_FNZH01000005.1"/>
</dbReference>
<protein>
    <submittedName>
        <fullName evidence="2">Uncharacterized conserved protein HemY, contains two TPR repeats</fullName>
    </submittedName>
</protein>
<dbReference type="EMBL" id="FNZH01000005">
    <property type="protein sequence ID" value="SEJ58267.1"/>
    <property type="molecule type" value="Genomic_DNA"/>
</dbReference>
<feature type="repeat" description="TPR" evidence="1">
    <location>
        <begin position="322"/>
        <end position="355"/>
    </location>
</feature>
<proteinExistence type="predicted"/>
<dbReference type="PANTHER" id="PTHR12558">
    <property type="entry name" value="CELL DIVISION CYCLE 16,23,27"/>
    <property type="match status" value="1"/>
</dbReference>
<keyword evidence="3" id="KW-1185">Reference proteome</keyword>
<reference evidence="3" key="1">
    <citation type="submission" date="2016-10" db="EMBL/GenBank/DDBJ databases">
        <authorList>
            <person name="Varghese N."/>
            <person name="Submissions S."/>
        </authorList>
    </citation>
    <scope>NUCLEOTIDE SEQUENCE [LARGE SCALE GENOMIC DNA]</scope>
    <source>
        <strain evidence="3">IBRC-M 10761</strain>
    </source>
</reference>
<evidence type="ECO:0000256" key="1">
    <source>
        <dbReference type="PROSITE-ProRule" id="PRU00339"/>
    </source>
</evidence>
<evidence type="ECO:0000313" key="2">
    <source>
        <dbReference type="EMBL" id="SEJ58267.1"/>
    </source>
</evidence>
<accession>A0A1H7A2Y6</accession>
<evidence type="ECO:0000313" key="3">
    <source>
        <dbReference type="Proteomes" id="UP000199403"/>
    </source>
</evidence>
<dbReference type="GO" id="GO:0012505">
    <property type="term" value="C:endomembrane system"/>
    <property type="evidence" value="ECO:0007669"/>
    <property type="project" value="UniProtKB-ARBA"/>
</dbReference>
<feature type="repeat" description="TPR" evidence="1">
    <location>
        <begin position="80"/>
        <end position="113"/>
    </location>
</feature>
<dbReference type="AlphaFoldDB" id="A0A1H7A2Y6"/>
<feature type="repeat" description="TPR" evidence="1">
    <location>
        <begin position="46"/>
        <end position="79"/>
    </location>
</feature>
<dbReference type="PROSITE" id="PS50005">
    <property type="entry name" value="TPR"/>
    <property type="match status" value="3"/>
</dbReference>
<dbReference type="Pfam" id="PF09295">
    <property type="entry name" value="ChAPs"/>
    <property type="match status" value="1"/>
</dbReference>
<dbReference type="OrthoDB" id="9814220at2"/>
<dbReference type="Pfam" id="PF14559">
    <property type="entry name" value="TPR_19"/>
    <property type="match status" value="2"/>
</dbReference>
<dbReference type="SUPFAM" id="SSF48452">
    <property type="entry name" value="TPR-like"/>
    <property type="match status" value="2"/>
</dbReference>
<dbReference type="GO" id="GO:0016192">
    <property type="term" value="P:vesicle-mediated transport"/>
    <property type="evidence" value="ECO:0007669"/>
    <property type="project" value="UniProtKB-ARBA"/>
</dbReference>
<keyword evidence="1" id="KW-0802">TPR repeat</keyword>
<dbReference type="PANTHER" id="PTHR12558:SF13">
    <property type="entry name" value="CELL DIVISION CYCLE PROTEIN 27 HOMOLOG"/>
    <property type="match status" value="1"/>
</dbReference>
<dbReference type="InterPro" id="IPR019734">
    <property type="entry name" value="TPR_rpt"/>
</dbReference>
<dbReference type="STRING" id="1416801.SAMN05192553_105227"/>
<dbReference type="GO" id="GO:0032991">
    <property type="term" value="C:protein-containing complex"/>
    <property type="evidence" value="ECO:0007669"/>
    <property type="project" value="UniProtKB-ARBA"/>
</dbReference>
<dbReference type="SMART" id="SM00028">
    <property type="entry name" value="TPR"/>
    <property type="match status" value="9"/>
</dbReference>
<organism evidence="2 3">
    <name type="scientific">Cyclobacterium xiamenense</name>
    <dbReference type="NCBI Taxonomy" id="1297121"/>
    <lineage>
        <taxon>Bacteria</taxon>
        <taxon>Pseudomonadati</taxon>
        <taxon>Bacteroidota</taxon>
        <taxon>Cytophagia</taxon>
        <taxon>Cytophagales</taxon>
        <taxon>Cyclobacteriaceae</taxon>
        <taxon>Cyclobacterium</taxon>
    </lineage>
</organism>
<dbReference type="Proteomes" id="UP000199403">
    <property type="component" value="Unassembled WGS sequence"/>
</dbReference>
<dbReference type="InterPro" id="IPR011990">
    <property type="entry name" value="TPR-like_helical_dom_sf"/>
</dbReference>
<dbReference type="InterPro" id="IPR015374">
    <property type="entry name" value="ChAPs"/>
</dbReference>
<dbReference type="Gene3D" id="1.25.40.10">
    <property type="entry name" value="Tetratricopeptide repeat domain"/>
    <property type="match status" value="4"/>
</dbReference>
<name>A0A1H7A2Y6_9BACT</name>
<dbReference type="GO" id="GO:0005737">
    <property type="term" value="C:cytoplasm"/>
    <property type="evidence" value="ECO:0007669"/>
    <property type="project" value="UniProtKB-ARBA"/>
</dbReference>